<organism evidence="3 4">
    <name type="scientific">Oceanospirillum linum</name>
    <dbReference type="NCBI Taxonomy" id="966"/>
    <lineage>
        <taxon>Bacteria</taxon>
        <taxon>Pseudomonadati</taxon>
        <taxon>Pseudomonadota</taxon>
        <taxon>Gammaproteobacteria</taxon>
        <taxon>Oceanospirillales</taxon>
        <taxon>Oceanospirillaceae</taxon>
        <taxon>Oceanospirillum</taxon>
    </lineage>
</organism>
<accession>A0A1T1HDD4</accession>
<dbReference type="PANTHER" id="PTHR13847:SF281">
    <property type="entry name" value="FAD DEPENDENT OXIDOREDUCTASE DOMAIN-CONTAINING PROTEIN"/>
    <property type="match status" value="1"/>
</dbReference>
<feature type="domain" description="FAD dependent oxidoreductase" evidence="2">
    <location>
        <begin position="30"/>
        <end position="386"/>
    </location>
</feature>
<dbReference type="SUPFAM" id="SSF51905">
    <property type="entry name" value="FAD/NAD(P)-binding domain"/>
    <property type="match status" value="1"/>
</dbReference>
<dbReference type="GO" id="GO:0005737">
    <property type="term" value="C:cytoplasm"/>
    <property type="evidence" value="ECO:0007669"/>
    <property type="project" value="TreeGrafter"/>
</dbReference>
<dbReference type="Gene3D" id="3.30.9.10">
    <property type="entry name" value="D-Amino Acid Oxidase, subunit A, domain 2"/>
    <property type="match status" value="1"/>
</dbReference>
<dbReference type="EMBL" id="MTSD02000002">
    <property type="protein sequence ID" value="OOV87864.1"/>
    <property type="molecule type" value="Genomic_DNA"/>
</dbReference>
<evidence type="ECO:0000313" key="4">
    <source>
        <dbReference type="Proteomes" id="UP000190064"/>
    </source>
</evidence>
<dbReference type="Pfam" id="PF01266">
    <property type="entry name" value="DAO"/>
    <property type="match status" value="1"/>
</dbReference>
<dbReference type="RefSeq" id="WP_078319214.1">
    <property type="nucleotide sequence ID" value="NZ_FXTS01000002.1"/>
</dbReference>
<dbReference type="InterPro" id="IPR006076">
    <property type="entry name" value="FAD-dep_OxRdtase"/>
</dbReference>
<keyword evidence="1" id="KW-0560">Oxidoreductase</keyword>
<evidence type="ECO:0000313" key="3">
    <source>
        <dbReference type="EMBL" id="OOV87864.1"/>
    </source>
</evidence>
<dbReference type="AlphaFoldDB" id="A0A1T1HDD4"/>
<dbReference type="PANTHER" id="PTHR13847">
    <property type="entry name" value="SARCOSINE DEHYDROGENASE-RELATED"/>
    <property type="match status" value="1"/>
</dbReference>
<gene>
    <name evidence="3" type="ORF">BTA35_0207655</name>
</gene>
<dbReference type="GO" id="GO:0016491">
    <property type="term" value="F:oxidoreductase activity"/>
    <property type="evidence" value="ECO:0007669"/>
    <property type="project" value="UniProtKB-KW"/>
</dbReference>
<evidence type="ECO:0000259" key="2">
    <source>
        <dbReference type="Pfam" id="PF01266"/>
    </source>
</evidence>
<reference evidence="3" key="1">
    <citation type="submission" date="2017-02" db="EMBL/GenBank/DDBJ databases">
        <title>Draft Genome Sequence of the Salt Water Bacterium Oceanospirillum linum ATCC 11336.</title>
        <authorList>
            <person name="Trachtenberg A.M."/>
            <person name="Carney J.G."/>
            <person name="Linnane J.D."/>
            <person name="Rheaume B.A."/>
            <person name="Pitts N.L."/>
            <person name="Mykles D.L."/>
            <person name="Maclea K.S."/>
        </authorList>
    </citation>
    <scope>NUCLEOTIDE SEQUENCE [LARGE SCALE GENOMIC DNA]</scope>
    <source>
        <strain evidence="3">ATCC 11336</strain>
    </source>
</reference>
<comment type="caution">
    <text evidence="3">The sequence shown here is derived from an EMBL/GenBank/DDBJ whole genome shotgun (WGS) entry which is preliminary data.</text>
</comment>
<keyword evidence="4" id="KW-1185">Reference proteome</keyword>
<dbReference type="InterPro" id="IPR036188">
    <property type="entry name" value="FAD/NAD-bd_sf"/>
</dbReference>
<dbReference type="Proteomes" id="UP000190064">
    <property type="component" value="Unassembled WGS sequence"/>
</dbReference>
<protein>
    <submittedName>
        <fullName evidence="3">Oxidoreductase</fullName>
    </submittedName>
</protein>
<dbReference type="STRING" id="966.BTA35_0207655"/>
<name>A0A1T1HDD4_OCELI</name>
<evidence type="ECO:0000256" key="1">
    <source>
        <dbReference type="ARBA" id="ARBA00023002"/>
    </source>
</evidence>
<sequence>MTQGYTPSYYADSANPKPDYPALEGEVQADICIVGAGFTGLSAALHLAEQGYQVAVLEAERIGWGASGRNGGQVCQGHNMSHEDLQKKVGLAGADMLWQMSLESVDLVKDLVSRHGIHCDLKKGVLHVAAKPSHNADIKETVEYKNRVLNYDALRYVEPDEVSDMLGCERFGAGEYWTEGAHLHPLNYALGLAAAAEKAGVQFFENSRVSHYERCHSTAGKGVEVFGEQGAVKAKYLLLACNGYLGKLEPRIAGRIMPINNFILATEPLSEATCRRINRDDVAVADSRFVINYFKLSGDNRLLWGGGENYSSKFPKDIGSFVRPYMLEYYPELKDVKIDYGWGGTLAITMNRMPHFERIDDVIFVAQGYSGHGVALATLGGKLMAEAISGSAERFDLFSRVPTPTFPGGTLLRWPGLVAGMLFYSLRDKFS</sequence>
<proteinExistence type="predicted"/>
<dbReference type="Gene3D" id="3.50.50.60">
    <property type="entry name" value="FAD/NAD(P)-binding domain"/>
    <property type="match status" value="1"/>
</dbReference>